<feature type="domain" description="DUF2061" evidence="2">
    <location>
        <begin position="11"/>
        <end position="60"/>
    </location>
</feature>
<evidence type="ECO:0000256" key="1">
    <source>
        <dbReference type="SAM" id="Phobius"/>
    </source>
</evidence>
<accession>A0A7J4GVQ8</accession>
<dbReference type="Proteomes" id="UP000585802">
    <property type="component" value="Unassembled WGS sequence"/>
</dbReference>
<dbReference type="Pfam" id="PF09834">
    <property type="entry name" value="DUF2061"/>
    <property type="match status" value="1"/>
</dbReference>
<reference evidence="4" key="1">
    <citation type="journal article" date="2019" name="bioRxiv">
        <title>Genome diversification in globally distributed novel marine Proteobacteria is linked to environmental adaptation.</title>
        <authorList>
            <person name="Zhou Z."/>
            <person name="Tran P.Q."/>
            <person name="Kieft K."/>
            <person name="Anantharaman K."/>
        </authorList>
    </citation>
    <scope>NUCLEOTIDE SEQUENCE [LARGE SCALE GENOMIC DNA]</scope>
</reference>
<dbReference type="InterPro" id="IPR018638">
    <property type="entry name" value="DUF2061_membrane"/>
</dbReference>
<dbReference type="AlphaFoldDB" id="A0A7J4GVQ8"/>
<comment type="caution">
    <text evidence="3">The sequence shown here is derived from an EMBL/GenBank/DDBJ whole genome shotgun (WGS) entry which is preliminary data.</text>
</comment>
<sequence>MKENKSRSIGKSISWRILASCDTILISFIITGSFAIAATIGSIEVLTKMFLYYFHERVWDRLKYGRN</sequence>
<gene>
    <name evidence="3" type="ORF">EYQ70_01820</name>
</gene>
<evidence type="ECO:0000259" key="2">
    <source>
        <dbReference type="Pfam" id="PF09834"/>
    </source>
</evidence>
<name>A0A7J4GVQ8_9ARCH</name>
<organism evidence="3 4">
    <name type="scientific">Marine Group III euryarchaeote</name>
    <dbReference type="NCBI Taxonomy" id="2173149"/>
    <lineage>
        <taxon>Archaea</taxon>
        <taxon>Methanobacteriati</taxon>
        <taxon>Thermoplasmatota</taxon>
        <taxon>Thermoplasmata</taxon>
        <taxon>Candidatus Thermoprofundales</taxon>
    </lineage>
</organism>
<keyword evidence="1" id="KW-0472">Membrane</keyword>
<keyword evidence="1" id="KW-0812">Transmembrane</keyword>
<feature type="transmembrane region" description="Helical" evidence="1">
    <location>
        <begin position="21"/>
        <end position="43"/>
    </location>
</feature>
<proteinExistence type="predicted"/>
<protein>
    <submittedName>
        <fullName evidence="3">DUF2061 domain-containing protein</fullName>
    </submittedName>
</protein>
<evidence type="ECO:0000313" key="3">
    <source>
        <dbReference type="EMBL" id="HIF37142.1"/>
    </source>
</evidence>
<dbReference type="EMBL" id="DUCX01000030">
    <property type="protein sequence ID" value="HIF37142.1"/>
    <property type="molecule type" value="Genomic_DNA"/>
</dbReference>
<evidence type="ECO:0000313" key="4">
    <source>
        <dbReference type="Proteomes" id="UP000585802"/>
    </source>
</evidence>
<keyword evidence="1" id="KW-1133">Transmembrane helix</keyword>